<evidence type="ECO:0000313" key="3">
    <source>
        <dbReference type="Proteomes" id="UP000004473"/>
    </source>
</evidence>
<reference evidence="2 3" key="1">
    <citation type="submission" date="2012-04" db="EMBL/GenBank/DDBJ databases">
        <authorList>
            <person name="Harkins D.M."/>
            <person name="Madupu R."/>
            <person name="Durkin A.S."/>
            <person name="Torralba M."/>
            <person name="Methe B."/>
            <person name="Sutton G.G."/>
            <person name="Nelson K.E."/>
        </authorList>
    </citation>
    <scope>NUCLEOTIDE SEQUENCE [LARGE SCALE GENOMIC DNA]</scope>
    <source>
        <strain evidence="2 3">VK64</strain>
    </source>
</reference>
<evidence type="ECO:0000313" key="2">
    <source>
        <dbReference type="EMBL" id="EIG28420.1"/>
    </source>
</evidence>
<dbReference type="EMBL" id="AJMT01000111">
    <property type="protein sequence ID" value="EIG28420.1"/>
    <property type="molecule type" value="Genomic_DNA"/>
</dbReference>
<protein>
    <submittedName>
        <fullName evidence="2">Uncharacterized protein</fullName>
    </submittedName>
</protein>
<keyword evidence="1" id="KW-0812">Transmembrane</keyword>
<gene>
    <name evidence="2" type="ORF">HMPREF1051_0923</name>
</gene>
<dbReference type="AlphaFoldDB" id="I2NRF9"/>
<keyword evidence="1" id="KW-0472">Membrane</keyword>
<feature type="transmembrane region" description="Helical" evidence="1">
    <location>
        <begin position="12"/>
        <end position="29"/>
    </location>
</feature>
<evidence type="ECO:0000256" key="1">
    <source>
        <dbReference type="SAM" id="Phobius"/>
    </source>
</evidence>
<accession>I2NRF9</accession>
<comment type="caution">
    <text evidence="2">The sequence shown here is derived from an EMBL/GenBank/DDBJ whole genome shotgun (WGS) entry which is preliminary data.</text>
</comment>
<sequence length="43" mass="4941">MPFERPTGSDVWTVLSILFVSICFQTTFLKWGSSENMIEGAWK</sequence>
<dbReference type="Proteomes" id="UP000004473">
    <property type="component" value="Unassembled WGS sequence"/>
</dbReference>
<name>I2NRF9_NEISI</name>
<keyword evidence="1" id="KW-1133">Transmembrane helix</keyword>
<organism evidence="2 3">
    <name type="scientific">Neisseria sicca VK64</name>
    <dbReference type="NCBI Taxonomy" id="1095748"/>
    <lineage>
        <taxon>Bacteria</taxon>
        <taxon>Pseudomonadati</taxon>
        <taxon>Pseudomonadota</taxon>
        <taxon>Betaproteobacteria</taxon>
        <taxon>Neisseriales</taxon>
        <taxon>Neisseriaceae</taxon>
        <taxon>Neisseria</taxon>
    </lineage>
</organism>
<dbReference type="PATRIC" id="fig|1095748.3.peg.1462"/>
<proteinExistence type="predicted"/>